<feature type="non-terminal residue" evidence="1">
    <location>
        <position position="56"/>
    </location>
</feature>
<reference evidence="1" key="1">
    <citation type="journal article" date="2015" name="Nature">
        <title>Complex archaea that bridge the gap between prokaryotes and eukaryotes.</title>
        <authorList>
            <person name="Spang A."/>
            <person name="Saw J.H."/>
            <person name="Jorgensen S.L."/>
            <person name="Zaremba-Niedzwiedzka K."/>
            <person name="Martijn J."/>
            <person name="Lind A.E."/>
            <person name="van Eijk R."/>
            <person name="Schleper C."/>
            <person name="Guy L."/>
            <person name="Ettema T.J."/>
        </authorList>
    </citation>
    <scope>NUCLEOTIDE SEQUENCE</scope>
</reference>
<dbReference type="EMBL" id="LAZR01049310">
    <property type="protein sequence ID" value="KKK89951.1"/>
    <property type="molecule type" value="Genomic_DNA"/>
</dbReference>
<name>A0A0F9BZW5_9ZZZZ</name>
<accession>A0A0F9BZW5</accession>
<dbReference type="AlphaFoldDB" id="A0A0F9BZW5"/>
<organism evidence="1">
    <name type="scientific">marine sediment metagenome</name>
    <dbReference type="NCBI Taxonomy" id="412755"/>
    <lineage>
        <taxon>unclassified sequences</taxon>
        <taxon>metagenomes</taxon>
        <taxon>ecological metagenomes</taxon>
    </lineage>
</organism>
<gene>
    <name evidence="1" type="ORF">LCGC14_2728000</name>
</gene>
<comment type="caution">
    <text evidence="1">The sequence shown here is derived from an EMBL/GenBank/DDBJ whole genome shotgun (WGS) entry which is preliminary data.</text>
</comment>
<sequence length="56" mass="6532">MEGILGFVAGTKTPWKAQCPVYKHTSEDKRLAHRLRALHLRQNKLKLFRGIFVLRT</sequence>
<proteinExistence type="predicted"/>
<protein>
    <submittedName>
        <fullName evidence="1">Uncharacterized protein</fullName>
    </submittedName>
</protein>
<evidence type="ECO:0000313" key="1">
    <source>
        <dbReference type="EMBL" id="KKK89951.1"/>
    </source>
</evidence>